<protein>
    <recommendedName>
        <fullName evidence="2">Glycosyl hydrolase family 32 N-terminal domain-containing protein</fullName>
    </recommendedName>
</protein>
<proteinExistence type="predicted"/>
<feature type="non-terminal residue" evidence="1">
    <location>
        <position position="1"/>
    </location>
</feature>
<feature type="non-terminal residue" evidence="1">
    <location>
        <position position="226"/>
    </location>
</feature>
<reference evidence="1" key="1">
    <citation type="journal article" date="2014" name="Front. Microbiol.">
        <title>High frequency of phylogenetically diverse reductive dehalogenase-homologous genes in deep subseafloor sedimentary metagenomes.</title>
        <authorList>
            <person name="Kawai M."/>
            <person name="Futagami T."/>
            <person name="Toyoda A."/>
            <person name="Takaki Y."/>
            <person name="Nishi S."/>
            <person name="Hori S."/>
            <person name="Arai W."/>
            <person name="Tsubouchi T."/>
            <person name="Morono Y."/>
            <person name="Uchiyama I."/>
            <person name="Ito T."/>
            <person name="Fujiyama A."/>
            <person name="Inagaki F."/>
            <person name="Takami H."/>
        </authorList>
    </citation>
    <scope>NUCLEOTIDE SEQUENCE</scope>
    <source>
        <strain evidence="1">Expedition CK06-06</strain>
    </source>
</reference>
<name>X0YT17_9ZZZZ</name>
<dbReference type="EMBL" id="BARS01053431">
    <property type="protein sequence ID" value="GAG51473.1"/>
    <property type="molecule type" value="Genomic_DNA"/>
</dbReference>
<dbReference type="AlphaFoldDB" id="X0YT17"/>
<comment type="caution">
    <text evidence="1">The sequence shown here is derived from an EMBL/GenBank/DDBJ whole genome shotgun (WGS) entry which is preliminary data.</text>
</comment>
<evidence type="ECO:0008006" key="2">
    <source>
        <dbReference type="Google" id="ProtNLM"/>
    </source>
</evidence>
<dbReference type="InterPro" id="IPR023296">
    <property type="entry name" value="Glyco_hydro_beta-prop_sf"/>
</dbReference>
<sequence>LADDYLIDSKSDNIDFHVHQPKPAEAVFTADAPWEGNTSGYYSLFQDGDVFRMIYRGWQHDPSDIRRVVHPEVVCLAESEDGIHWRKPSLGLIEFEGSTDNNIIWKGTGSHNFTAFKDSNPACTADARYKALGSGKGGLFYFKSTDGVHWKIAEDEPVITKGAFDSQNLAFWDPQEKQYRAYWRIFTGGVRAIRTATSQDFVNWEPHTDLVYPEGTPNQHLYTNAV</sequence>
<organism evidence="1">
    <name type="scientific">marine sediment metagenome</name>
    <dbReference type="NCBI Taxonomy" id="412755"/>
    <lineage>
        <taxon>unclassified sequences</taxon>
        <taxon>metagenomes</taxon>
        <taxon>ecological metagenomes</taxon>
    </lineage>
</organism>
<gene>
    <name evidence="1" type="ORF">S01H1_79281</name>
</gene>
<dbReference type="Gene3D" id="2.115.10.20">
    <property type="entry name" value="Glycosyl hydrolase domain, family 43"/>
    <property type="match status" value="2"/>
</dbReference>
<evidence type="ECO:0000313" key="1">
    <source>
        <dbReference type="EMBL" id="GAG51473.1"/>
    </source>
</evidence>
<accession>X0YT17</accession>
<dbReference type="SUPFAM" id="SSF75005">
    <property type="entry name" value="Arabinanase/levansucrase/invertase"/>
    <property type="match status" value="1"/>
</dbReference>